<reference evidence="7" key="1">
    <citation type="submission" date="2018-05" db="EMBL/GenBank/DDBJ databases">
        <authorList>
            <person name="Lanie J.A."/>
            <person name="Ng W.-L."/>
            <person name="Kazmierczak K.M."/>
            <person name="Andrzejewski T.M."/>
            <person name="Davidsen T.M."/>
            <person name="Wayne K.J."/>
            <person name="Tettelin H."/>
            <person name="Glass J.I."/>
            <person name="Rusch D."/>
            <person name="Podicherti R."/>
            <person name="Tsui H.-C.T."/>
            <person name="Winkler M.E."/>
        </authorList>
    </citation>
    <scope>NUCLEOTIDE SEQUENCE</scope>
</reference>
<feature type="region of interest" description="Disordered" evidence="5">
    <location>
        <begin position="54"/>
        <end position="74"/>
    </location>
</feature>
<keyword evidence="2" id="KW-0547">Nucleotide-binding</keyword>
<evidence type="ECO:0000256" key="2">
    <source>
        <dbReference type="ARBA" id="ARBA00022741"/>
    </source>
</evidence>
<keyword evidence="4" id="KW-0067">ATP-binding</keyword>
<feature type="non-terminal residue" evidence="7">
    <location>
        <position position="194"/>
    </location>
</feature>
<sequence length="194" mass="22061">MQIHVQRGEDELGTFTLEELEQSLTEGRLKESDLGWHEGMKTWIPLSQLCEQLETKPESKSPAKENSDEKSLPALGQGRYQRKKFLGEGAVGQVWLAYDTQLERSVALKLLHQDNTDQVAGLKGLKDEVQKSLELTHPNIIRAYDLVEPPQEAAFITMEFVEGEVLSDKLKQQPEGRFEWPDLEPYILNLCDAL</sequence>
<evidence type="ECO:0000256" key="3">
    <source>
        <dbReference type="ARBA" id="ARBA00022777"/>
    </source>
</evidence>
<dbReference type="AlphaFoldDB" id="A0A382WYS3"/>
<evidence type="ECO:0000313" key="7">
    <source>
        <dbReference type="EMBL" id="SVD63774.1"/>
    </source>
</evidence>
<dbReference type="PANTHER" id="PTHR43289:SF34">
    <property type="entry name" value="SERINE_THREONINE-PROTEIN KINASE YBDM-RELATED"/>
    <property type="match status" value="1"/>
</dbReference>
<evidence type="ECO:0000256" key="4">
    <source>
        <dbReference type="ARBA" id="ARBA00022840"/>
    </source>
</evidence>
<feature type="domain" description="Protein kinase" evidence="6">
    <location>
        <begin position="80"/>
        <end position="194"/>
    </location>
</feature>
<evidence type="ECO:0000256" key="1">
    <source>
        <dbReference type="ARBA" id="ARBA00022679"/>
    </source>
</evidence>
<organism evidence="7">
    <name type="scientific">marine metagenome</name>
    <dbReference type="NCBI Taxonomy" id="408172"/>
    <lineage>
        <taxon>unclassified sequences</taxon>
        <taxon>metagenomes</taxon>
        <taxon>ecological metagenomes</taxon>
    </lineage>
</organism>
<dbReference type="Pfam" id="PF14237">
    <property type="entry name" value="GYF_2"/>
    <property type="match status" value="1"/>
</dbReference>
<dbReference type="InterPro" id="IPR025640">
    <property type="entry name" value="GYF_2"/>
</dbReference>
<keyword evidence="3" id="KW-0418">Kinase</keyword>
<dbReference type="EMBL" id="UINC01163456">
    <property type="protein sequence ID" value="SVD63774.1"/>
    <property type="molecule type" value="Genomic_DNA"/>
</dbReference>
<dbReference type="GO" id="GO:0005524">
    <property type="term" value="F:ATP binding"/>
    <property type="evidence" value="ECO:0007669"/>
    <property type="project" value="UniProtKB-KW"/>
</dbReference>
<name>A0A382WYS3_9ZZZZ</name>
<evidence type="ECO:0000259" key="6">
    <source>
        <dbReference type="PROSITE" id="PS50011"/>
    </source>
</evidence>
<proteinExistence type="predicted"/>
<feature type="compositionally biased region" description="Basic and acidic residues" evidence="5">
    <location>
        <begin position="54"/>
        <end position="71"/>
    </location>
</feature>
<gene>
    <name evidence="7" type="ORF">METZ01_LOCUS416628</name>
</gene>
<dbReference type="InterPro" id="IPR000719">
    <property type="entry name" value="Prot_kinase_dom"/>
</dbReference>
<dbReference type="GO" id="GO:0004674">
    <property type="term" value="F:protein serine/threonine kinase activity"/>
    <property type="evidence" value="ECO:0007669"/>
    <property type="project" value="TreeGrafter"/>
</dbReference>
<dbReference type="PANTHER" id="PTHR43289">
    <property type="entry name" value="MITOGEN-ACTIVATED PROTEIN KINASE KINASE KINASE 20-RELATED"/>
    <property type="match status" value="1"/>
</dbReference>
<dbReference type="SUPFAM" id="SSF56112">
    <property type="entry name" value="Protein kinase-like (PK-like)"/>
    <property type="match status" value="1"/>
</dbReference>
<dbReference type="Pfam" id="PF00069">
    <property type="entry name" value="Pkinase"/>
    <property type="match status" value="1"/>
</dbReference>
<evidence type="ECO:0000256" key="5">
    <source>
        <dbReference type="SAM" id="MobiDB-lite"/>
    </source>
</evidence>
<dbReference type="PROSITE" id="PS50011">
    <property type="entry name" value="PROTEIN_KINASE_DOM"/>
    <property type="match status" value="1"/>
</dbReference>
<protein>
    <recommendedName>
        <fullName evidence="6">Protein kinase domain-containing protein</fullName>
    </recommendedName>
</protein>
<dbReference type="InterPro" id="IPR011009">
    <property type="entry name" value="Kinase-like_dom_sf"/>
</dbReference>
<keyword evidence="1" id="KW-0808">Transferase</keyword>
<accession>A0A382WYS3</accession>
<dbReference type="Gene3D" id="3.30.200.20">
    <property type="entry name" value="Phosphorylase Kinase, domain 1"/>
    <property type="match status" value="1"/>
</dbReference>